<dbReference type="Gene3D" id="3.90.190.20">
    <property type="entry name" value="Mur ligase, C-terminal domain"/>
    <property type="match status" value="1"/>
</dbReference>
<dbReference type="SUPFAM" id="SSF53244">
    <property type="entry name" value="MurD-like peptide ligases, peptide-binding domain"/>
    <property type="match status" value="1"/>
</dbReference>
<feature type="binding site" evidence="7">
    <location>
        <begin position="118"/>
        <end position="124"/>
    </location>
    <ligand>
        <name>ATP</name>
        <dbReference type="ChEBI" id="CHEBI:30616"/>
    </ligand>
</feature>
<organism evidence="11 12">
    <name type="scientific">Herpetosiphon gulosus</name>
    <dbReference type="NCBI Taxonomy" id="1973496"/>
    <lineage>
        <taxon>Bacteria</taxon>
        <taxon>Bacillati</taxon>
        <taxon>Chloroflexota</taxon>
        <taxon>Chloroflexia</taxon>
        <taxon>Herpetosiphonales</taxon>
        <taxon>Herpetosiphonaceae</taxon>
        <taxon>Herpetosiphon</taxon>
    </lineage>
</organism>
<keyword evidence="3 7" id="KW-0963">Cytoplasm</keyword>
<evidence type="ECO:0000259" key="10">
    <source>
        <dbReference type="Pfam" id="PF08245"/>
    </source>
</evidence>
<evidence type="ECO:0000256" key="7">
    <source>
        <dbReference type="HAMAP-Rule" id="MF_00639"/>
    </source>
</evidence>
<evidence type="ECO:0000256" key="8">
    <source>
        <dbReference type="RuleBase" id="RU003664"/>
    </source>
</evidence>
<dbReference type="HAMAP" id="MF_00639">
    <property type="entry name" value="MurD"/>
    <property type="match status" value="1"/>
</dbReference>
<name>A0ABP9WTW1_9CHLR</name>
<keyword evidence="7 8" id="KW-0132">Cell division</keyword>
<gene>
    <name evidence="7 11" type="primary">murD</name>
    <name evidence="11" type="ORF">Hgul01_00318</name>
</gene>
<dbReference type="InterPro" id="IPR004101">
    <property type="entry name" value="Mur_ligase_C"/>
</dbReference>
<evidence type="ECO:0000313" key="11">
    <source>
        <dbReference type="EMBL" id="GAA5526545.1"/>
    </source>
</evidence>
<dbReference type="SUPFAM" id="SSF53623">
    <property type="entry name" value="MurD-like peptide ligases, catalytic domain"/>
    <property type="match status" value="1"/>
</dbReference>
<evidence type="ECO:0000256" key="3">
    <source>
        <dbReference type="ARBA" id="ARBA00022490"/>
    </source>
</evidence>
<dbReference type="Proteomes" id="UP001428290">
    <property type="component" value="Unassembled WGS sequence"/>
</dbReference>
<proteinExistence type="inferred from homology"/>
<evidence type="ECO:0000256" key="5">
    <source>
        <dbReference type="ARBA" id="ARBA00022741"/>
    </source>
</evidence>
<comment type="function">
    <text evidence="7 8">Cell wall formation. Catalyzes the addition of glutamate to the nucleotide precursor UDP-N-acetylmuramoyl-L-alanine (UMA).</text>
</comment>
<evidence type="ECO:0000256" key="2">
    <source>
        <dbReference type="ARBA" id="ARBA00004752"/>
    </source>
</evidence>
<dbReference type="InterPro" id="IPR036615">
    <property type="entry name" value="Mur_ligase_C_dom_sf"/>
</dbReference>
<dbReference type="Pfam" id="PF08245">
    <property type="entry name" value="Mur_ligase_M"/>
    <property type="match status" value="1"/>
</dbReference>
<sequence length="432" mass="46655">MLDLRNKRITVMGLGVHGGGLGVTRFLLEQGAHVIVTDLRSAEILQPSLEALAGLPVEFVLGEHRDQDFERVDMVIRNPGVPRESRYLQLARAAGVAIEMEMTLFFRLCLAPIIGITGTKGKTTTTTLTGAMLREVYPDTVVAGNLRVSALEQLPRITAKTPVVLELSSWQLEGLGEAGLSPEYACVTNLSPDHLDRYGSMADYGLAKQQIFLYQSPDDVVVLPKHDLIVNTWANDAPGRVIWFDGNEGWPMGQLQGQHNALNIAAAAALAQAYGVPDAAIRNAIEHFAGVEHRMELVRKINGVRLINDTAATTPTAAAAALNSMTSPVILIAGGADKKLAWTPLVEAIQQSAQLKRLIILDGTGSPALSAALGTMQERYQSFEQAIRAAFAEAEAGDTVLLSPGAASFGMFRNEFHRGEEFRRIVDLLTEA</sequence>
<evidence type="ECO:0000256" key="1">
    <source>
        <dbReference type="ARBA" id="ARBA00004496"/>
    </source>
</evidence>
<protein>
    <recommendedName>
        <fullName evidence="7 8">UDP-N-acetylmuramoylalanine--D-glutamate ligase</fullName>
        <ecNumber evidence="7 8">6.3.2.9</ecNumber>
    </recommendedName>
    <alternativeName>
        <fullName evidence="7">D-glutamic acid-adding enzyme</fullName>
    </alternativeName>
    <alternativeName>
        <fullName evidence="7">UDP-N-acetylmuramoyl-L-alanyl-D-glutamate synthetase</fullName>
    </alternativeName>
</protein>
<dbReference type="InterPro" id="IPR013221">
    <property type="entry name" value="Mur_ligase_cen"/>
</dbReference>
<keyword evidence="6 7" id="KW-0067">ATP-binding</keyword>
<keyword evidence="7 8" id="KW-0573">Peptidoglycan synthesis</keyword>
<dbReference type="PANTHER" id="PTHR43692:SF1">
    <property type="entry name" value="UDP-N-ACETYLMURAMOYLALANINE--D-GLUTAMATE LIGASE"/>
    <property type="match status" value="1"/>
</dbReference>
<evidence type="ECO:0000256" key="6">
    <source>
        <dbReference type="ARBA" id="ARBA00022840"/>
    </source>
</evidence>
<dbReference type="PANTHER" id="PTHR43692">
    <property type="entry name" value="UDP-N-ACETYLMURAMOYLALANINE--D-GLUTAMATE LIGASE"/>
    <property type="match status" value="1"/>
</dbReference>
<dbReference type="Gene3D" id="3.40.50.720">
    <property type="entry name" value="NAD(P)-binding Rossmann-like Domain"/>
    <property type="match status" value="1"/>
</dbReference>
<keyword evidence="7 8" id="KW-0961">Cell wall biogenesis/degradation</keyword>
<comment type="subcellular location">
    <subcellularLocation>
        <location evidence="1 7 8">Cytoplasm</location>
    </subcellularLocation>
</comment>
<dbReference type="RefSeq" id="WP_345720185.1">
    <property type="nucleotide sequence ID" value="NZ_BAABRU010000001.1"/>
</dbReference>
<dbReference type="InterPro" id="IPR005762">
    <property type="entry name" value="MurD"/>
</dbReference>
<keyword evidence="7 8" id="KW-0133">Cell shape</keyword>
<evidence type="ECO:0000259" key="9">
    <source>
        <dbReference type="Pfam" id="PF02875"/>
    </source>
</evidence>
<accession>A0ABP9WTW1</accession>
<dbReference type="Pfam" id="PF21799">
    <property type="entry name" value="MurD-like_N"/>
    <property type="match status" value="1"/>
</dbReference>
<keyword evidence="5 7" id="KW-0547">Nucleotide-binding</keyword>
<dbReference type="GO" id="GO:0016874">
    <property type="term" value="F:ligase activity"/>
    <property type="evidence" value="ECO:0007669"/>
    <property type="project" value="UniProtKB-KW"/>
</dbReference>
<evidence type="ECO:0000256" key="4">
    <source>
        <dbReference type="ARBA" id="ARBA00022598"/>
    </source>
</evidence>
<dbReference type="Gene3D" id="3.40.1190.10">
    <property type="entry name" value="Mur-like, catalytic domain"/>
    <property type="match status" value="1"/>
</dbReference>
<evidence type="ECO:0000313" key="12">
    <source>
        <dbReference type="Proteomes" id="UP001428290"/>
    </source>
</evidence>
<comment type="caution">
    <text evidence="11">The sequence shown here is derived from an EMBL/GenBank/DDBJ whole genome shotgun (WGS) entry which is preliminary data.</text>
</comment>
<dbReference type="NCBIfam" id="TIGR01087">
    <property type="entry name" value="murD"/>
    <property type="match status" value="1"/>
</dbReference>
<feature type="domain" description="Mur ligase central" evidence="10">
    <location>
        <begin position="116"/>
        <end position="242"/>
    </location>
</feature>
<dbReference type="EMBL" id="BAABRU010000001">
    <property type="protein sequence ID" value="GAA5526545.1"/>
    <property type="molecule type" value="Genomic_DNA"/>
</dbReference>
<feature type="domain" description="Mur ligase C-terminal" evidence="9">
    <location>
        <begin position="293"/>
        <end position="404"/>
    </location>
</feature>
<dbReference type="InterPro" id="IPR036565">
    <property type="entry name" value="Mur-like_cat_sf"/>
</dbReference>
<dbReference type="EC" id="6.3.2.9" evidence="7 8"/>
<keyword evidence="12" id="KW-1185">Reference proteome</keyword>
<dbReference type="Pfam" id="PF02875">
    <property type="entry name" value="Mur_ligase_C"/>
    <property type="match status" value="1"/>
</dbReference>
<dbReference type="SUPFAM" id="SSF51984">
    <property type="entry name" value="MurCD N-terminal domain"/>
    <property type="match status" value="1"/>
</dbReference>
<comment type="catalytic activity">
    <reaction evidence="7 8">
        <text>UDP-N-acetyl-alpha-D-muramoyl-L-alanine + D-glutamate + ATP = UDP-N-acetyl-alpha-D-muramoyl-L-alanyl-D-glutamate + ADP + phosphate + H(+)</text>
        <dbReference type="Rhea" id="RHEA:16429"/>
        <dbReference type="ChEBI" id="CHEBI:15378"/>
        <dbReference type="ChEBI" id="CHEBI:29986"/>
        <dbReference type="ChEBI" id="CHEBI:30616"/>
        <dbReference type="ChEBI" id="CHEBI:43474"/>
        <dbReference type="ChEBI" id="CHEBI:83898"/>
        <dbReference type="ChEBI" id="CHEBI:83900"/>
        <dbReference type="ChEBI" id="CHEBI:456216"/>
        <dbReference type="EC" id="6.3.2.9"/>
    </reaction>
</comment>
<comment type="similarity">
    <text evidence="7">Belongs to the MurCDEF family.</text>
</comment>
<keyword evidence="4 7" id="KW-0436">Ligase</keyword>
<keyword evidence="7 8" id="KW-0131">Cell cycle</keyword>
<reference evidence="11 12" key="1">
    <citation type="submission" date="2024-02" db="EMBL/GenBank/DDBJ databases">
        <title>Herpetosiphon gulosus NBRC 112829.</title>
        <authorList>
            <person name="Ichikawa N."/>
            <person name="Katano-Makiyama Y."/>
            <person name="Hidaka K."/>
        </authorList>
    </citation>
    <scope>NUCLEOTIDE SEQUENCE [LARGE SCALE GENOMIC DNA]</scope>
    <source>
        <strain evidence="11 12">NBRC 112829</strain>
    </source>
</reference>
<comment type="pathway">
    <text evidence="2 7 8">Cell wall biogenesis; peptidoglycan biosynthesis.</text>
</comment>